<dbReference type="SUPFAM" id="SSF103473">
    <property type="entry name" value="MFS general substrate transporter"/>
    <property type="match status" value="2"/>
</dbReference>
<dbReference type="PANTHER" id="PTHR23531">
    <property type="entry name" value="QUINOLENE RESISTANCE PROTEIN NORA"/>
    <property type="match status" value="1"/>
</dbReference>
<dbReference type="GO" id="GO:0022857">
    <property type="term" value="F:transmembrane transporter activity"/>
    <property type="evidence" value="ECO:0007669"/>
    <property type="project" value="InterPro"/>
</dbReference>
<feature type="transmembrane region" description="Helical" evidence="4">
    <location>
        <begin position="283"/>
        <end position="301"/>
    </location>
</feature>
<feature type="transmembrane region" description="Helical" evidence="4">
    <location>
        <begin position="47"/>
        <end position="67"/>
    </location>
</feature>
<evidence type="ECO:0000256" key="1">
    <source>
        <dbReference type="ARBA" id="ARBA00022692"/>
    </source>
</evidence>
<dbReference type="InterPro" id="IPR020846">
    <property type="entry name" value="MFS_dom"/>
</dbReference>
<keyword evidence="3 4" id="KW-0472">Membrane</keyword>
<feature type="domain" description="Major facilitator superfamily (MFS) profile" evidence="5">
    <location>
        <begin position="217"/>
        <end position="403"/>
    </location>
</feature>
<feature type="transmembrane region" description="Helical" evidence="4">
    <location>
        <begin position="252"/>
        <end position="271"/>
    </location>
</feature>
<dbReference type="RefSeq" id="WP_009452359.1">
    <property type="nucleotide sequence ID" value="NZ_AMSI01000017.1"/>
</dbReference>
<gene>
    <name evidence="6" type="ORF">NA8A_20682</name>
</gene>
<name>K2NS42_9HYPH</name>
<feature type="transmembrane region" description="Helical" evidence="4">
    <location>
        <begin position="143"/>
        <end position="165"/>
    </location>
</feature>
<dbReference type="PANTHER" id="PTHR23531:SF1">
    <property type="entry name" value="QUINOLENE RESISTANCE PROTEIN NORA"/>
    <property type="match status" value="1"/>
</dbReference>
<dbReference type="EMBL" id="AMSI01000017">
    <property type="protein sequence ID" value="EKF40579.1"/>
    <property type="molecule type" value="Genomic_DNA"/>
</dbReference>
<keyword evidence="7" id="KW-1185">Reference proteome</keyword>
<evidence type="ECO:0000313" key="6">
    <source>
        <dbReference type="EMBL" id="EKF40579.1"/>
    </source>
</evidence>
<dbReference type="InterPro" id="IPR052714">
    <property type="entry name" value="MFS_Exporter"/>
</dbReference>
<feature type="transmembrane region" description="Helical" evidence="4">
    <location>
        <begin position="79"/>
        <end position="97"/>
    </location>
</feature>
<dbReference type="STRING" id="721133.SAMN05216176_104254"/>
<keyword evidence="2 4" id="KW-1133">Transmembrane helix</keyword>
<dbReference type="AlphaFoldDB" id="K2NS42"/>
<dbReference type="InterPro" id="IPR036259">
    <property type="entry name" value="MFS_trans_sf"/>
</dbReference>
<evidence type="ECO:0000259" key="5">
    <source>
        <dbReference type="PROSITE" id="PS50850"/>
    </source>
</evidence>
<organism evidence="6 7">
    <name type="scientific">Nitratireductor indicus C115</name>
    <dbReference type="NCBI Taxonomy" id="1231190"/>
    <lineage>
        <taxon>Bacteria</taxon>
        <taxon>Pseudomonadati</taxon>
        <taxon>Pseudomonadota</taxon>
        <taxon>Alphaproteobacteria</taxon>
        <taxon>Hyphomicrobiales</taxon>
        <taxon>Phyllobacteriaceae</taxon>
        <taxon>Nitratireductor</taxon>
    </lineage>
</organism>
<accession>K2NS42</accession>
<feature type="transmembrane region" description="Helical" evidence="4">
    <location>
        <begin position="23"/>
        <end position="41"/>
    </location>
</feature>
<dbReference type="Gene3D" id="1.20.1250.20">
    <property type="entry name" value="MFS general substrate transporter like domains"/>
    <property type="match status" value="2"/>
</dbReference>
<dbReference type="Proteomes" id="UP000007374">
    <property type="component" value="Unassembled WGS sequence"/>
</dbReference>
<protein>
    <submittedName>
        <fullName evidence="6">Major facilitator family transporter</fullName>
    </submittedName>
</protein>
<dbReference type="InterPro" id="IPR011701">
    <property type="entry name" value="MFS"/>
</dbReference>
<keyword evidence="1 4" id="KW-0812">Transmembrane</keyword>
<feature type="transmembrane region" description="Helical" evidence="4">
    <location>
        <begin position="374"/>
        <end position="393"/>
    </location>
</feature>
<feature type="transmembrane region" description="Helical" evidence="4">
    <location>
        <begin position="307"/>
        <end position="329"/>
    </location>
</feature>
<dbReference type="eggNOG" id="COG2814">
    <property type="taxonomic scope" value="Bacteria"/>
</dbReference>
<dbReference type="Pfam" id="PF07690">
    <property type="entry name" value="MFS_1"/>
    <property type="match status" value="1"/>
</dbReference>
<feature type="transmembrane region" description="Helical" evidence="4">
    <location>
        <begin position="341"/>
        <end position="368"/>
    </location>
</feature>
<dbReference type="OrthoDB" id="8046314at2"/>
<feature type="transmembrane region" description="Helical" evidence="4">
    <location>
        <begin position="222"/>
        <end position="246"/>
    </location>
</feature>
<proteinExistence type="predicted"/>
<comment type="caution">
    <text evidence="6">The sequence shown here is derived from an EMBL/GenBank/DDBJ whole genome shotgun (WGS) entry which is preliminary data.</text>
</comment>
<evidence type="ECO:0000256" key="4">
    <source>
        <dbReference type="SAM" id="Phobius"/>
    </source>
</evidence>
<evidence type="ECO:0000313" key="7">
    <source>
        <dbReference type="Proteomes" id="UP000007374"/>
    </source>
</evidence>
<feature type="transmembrane region" description="Helical" evidence="4">
    <location>
        <begin position="171"/>
        <end position="191"/>
    </location>
</feature>
<evidence type="ECO:0000256" key="3">
    <source>
        <dbReference type="ARBA" id="ARBA00023136"/>
    </source>
</evidence>
<feature type="transmembrane region" description="Helical" evidence="4">
    <location>
        <begin position="103"/>
        <end position="122"/>
    </location>
</feature>
<dbReference type="PATRIC" id="fig|1231190.3.peg.4275"/>
<sequence>MTDQAVYTSTPQRIFIILIIERIFHAVCMGSAALLPFYFIGNGLDEIYFGSTSAISAVIAIIIILFLPFIMKKVRVKKIALASGMFFLSGYALLLYGNQQPESLKALGFVCVPLISAGWITHFTLGSIKVSAASSDTTRQQNFMIYAAFSTLGISLGPIIGKMVLSVDDSFSYLFGLLIALSLMGFMASIATGGGSADGLSTSTASETSRTDGIGEILQSPALFFVFMVLLQSAIFTIIINFQVVFGEQNGLSSSVFFTCWAIGIMVPRLVLGGWIAKRDNRIVLPILTACLGISLFALAAGPSSNLLYGMAAVSLGVFYGLSYPIVQAETVKYATISTRSFFLVAFSLAYFISYYVTPLAAGILVSIHGYNQLFFIAGLIAMSMVVAEFGFYRSRYSKQRTL</sequence>
<evidence type="ECO:0000256" key="2">
    <source>
        <dbReference type="ARBA" id="ARBA00022989"/>
    </source>
</evidence>
<reference evidence="6 7" key="1">
    <citation type="journal article" date="2012" name="J. Bacteriol.">
        <title>Genome Sequence of Nitratireductor indicus Type Strain C115.</title>
        <authorList>
            <person name="Lai Q."/>
            <person name="Li G."/>
            <person name="Yu Z."/>
            <person name="Shao Z."/>
        </authorList>
    </citation>
    <scope>NUCLEOTIDE SEQUENCE [LARGE SCALE GENOMIC DNA]</scope>
    <source>
        <strain evidence="6 7">C115</strain>
    </source>
</reference>
<dbReference type="PROSITE" id="PS50850">
    <property type="entry name" value="MFS"/>
    <property type="match status" value="1"/>
</dbReference>